<evidence type="ECO:0000256" key="4">
    <source>
        <dbReference type="ARBA" id="ARBA00022801"/>
    </source>
</evidence>
<keyword evidence="9 11" id="KW-0234">DNA repair</keyword>
<comment type="miscellaneous">
    <text evidence="11">In the RecBCD complex, RecB has a slow 3'-5' helicase, an exonuclease activity and loads RecA onto ssDNA, RecD has a fast 5'-3' helicase activity, while RecC stimulates the ATPase and processivity of the RecB helicase and contributes to recognition of the Chi site.</text>
</comment>
<evidence type="ECO:0000256" key="9">
    <source>
        <dbReference type="ARBA" id="ARBA00023204"/>
    </source>
</evidence>
<dbReference type="Gene3D" id="2.30.30.940">
    <property type="match status" value="1"/>
</dbReference>
<keyword evidence="6 11" id="KW-0269">Exonuclease</keyword>
<reference evidence="13 14" key="1">
    <citation type="submission" date="2016-04" db="EMBL/GenBank/DDBJ databases">
        <title>Complete genome sequence of Dokdonella koreensis DS-123T.</title>
        <authorList>
            <person name="Kim J.F."/>
            <person name="Lee H."/>
            <person name="Kwak M.-J."/>
        </authorList>
    </citation>
    <scope>NUCLEOTIDE SEQUENCE [LARGE SCALE GENOMIC DNA]</scope>
    <source>
        <strain evidence="13 14">DS-123</strain>
    </source>
</reference>
<keyword evidence="3 11" id="KW-0227">DNA damage</keyword>
<evidence type="ECO:0000256" key="7">
    <source>
        <dbReference type="ARBA" id="ARBA00022840"/>
    </source>
</evidence>
<feature type="domain" description="UvrD-like helicase C-terminal" evidence="12">
    <location>
        <begin position="502"/>
        <end position="545"/>
    </location>
</feature>
<dbReference type="InterPro" id="IPR027785">
    <property type="entry name" value="UvrD-like_helicase_C"/>
</dbReference>
<evidence type="ECO:0000256" key="6">
    <source>
        <dbReference type="ARBA" id="ARBA00022839"/>
    </source>
</evidence>
<evidence type="ECO:0000256" key="1">
    <source>
        <dbReference type="ARBA" id="ARBA00022722"/>
    </source>
</evidence>
<protein>
    <recommendedName>
        <fullName evidence="11">RecBCD enzyme subunit RecD</fullName>
        <ecNumber evidence="11">5.6.2.3</ecNumber>
    </recommendedName>
    <alternativeName>
        <fullName evidence="11">DNA 5'-3' helicase subunit RecD</fullName>
    </alternativeName>
    <alternativeName>
        <fullName evidence="11">Exonuclease V subunit RecD</fullName>
        <shortName evidence="11">ExoV subunit RecD</shortName>
    </alternativeName>
    <alternativeName>
        <fullName evidence="11">Helicase/nuclease RecBCD subunit RecD</fullName>
    </alternativeName>
</protein>
<dbReference type="OrthoDB" id="9803432at2"/>
<evidence type="ECO:0000256" key="10">
    <source>
        <dbReference type="ARBA" id="ARBA00023235"/>
    </source>
</evidence>
<dbReference type="RefSeq" id="WP_067646909.1">
    <property type="nucleotide sequence ID" value="NZ_CP015249.1"/>
</dbReference>
<dbReference type="EMBL" id="CP015249">
    <property type="protein sequence ID" value="ANB18047.1"/>
    <property type="molecule type" value="Genomic_DNA"/>
</dbReference>
<keyword evidence="10 11" id="KW-0413">Isomerase</keyword>
<dbReference type="GO" id="GO:0000724">
    <property type="term" value="P:double-strand break repair via homologous recombination"/>
    <property type="evidence" value="ECO:0007669"/>
    <property type="project" value="UniProtKB-UniRule"/>
</dbReference>
<dbReference type="InterPro" id="IPR027417">
    <property type="entry name" value="P-loop_NTPase"/>
</dbReference>
<evidence type="ECO:0000313" key="14">
    <source>
        <dbReference type="Proteomes" id="UP000076830"/>
    </source>
</evidence>
<dbReference type="SUPFAM" id="SSF52540">
    <property type="entry name" value="P-loop containing nucleoside triphosphate hydrolases"/>
    <property type="match status" value="2"/>
</dbReference>
<evidence type="ECO:0000256" key="5">
    <source>
        <dbReference type="ARBA" id="ARBA00022806"/>
    </source>
</evidence>
<dbReference type="GO" id="GO:0005524">
    <property type="term" value="F:ATP binding"/>
    <property type="evidence" value="ECO:0007669"/>
    <property type="project" value="UniProtKB-UniRule"/>
</dbReference>
<dbReference type="Gene3D" id="1.10.10.1020">
    <property type="entry name" value="RecBCD complex, subunit RecD, N-terminal domain"/>
    <property type="match status" value="1"/>
</dbReference>
<organism evidence="13 14">
    <name type="scientific">Dokdonella koreensis DS-123</name>
    <dbReference type="NCBI Taxonomy" id="1300342"/>
    <lineage>
        <taxon>Bacteria</taxon>
        <taxon>Pseudomonadati</taxon>
        <taxon>Pseudomonadota</taxon>
        <taxon>Gammaproteobacteria</taxon>
        <taxon>Lysobacterales</taxon>
        <taxon>Rhodanobacteraceae</taxon>
        <taxon>Dokdonella</taxon>
    </lineage>
</organism>
<keyword evidence="4 11" id="KW-0378">Hydrolase</keyword>
<keyword evidence="8 11" id="KW-0238">DNA-binding</keyword>
<dbReference type="EC" id="5.6.2.3" evidence="11"/>
<evidence type="ECO:0000256" key="3">
    <source>
        <dbReference type="ARBA" id="ARBA00022763"/>
    </source>
</evidence>
<evidence type="ECO:0000259" key="12">
    <source>
        <dbReference type="Pfam" id="PF13538"/>
    </source>
</evidence>
<dbReference type="PANTHER" id="PTHR43788:SF6">
    <property type="entry name" value="DNA HELICASE B"/>
    <property type="match status" value="1"/>
</dbReference>
<keyword evidence="14" id="KW-1185">Reference proteome</keyword>
<dbReference type="GO" id="GO:0003677">
    <property type="term" value="F:DNA binding"/>
    <property type="evidence" value="ECO:0007669"/>
    <property type="project" value="UniProtKB-UniRule"/>
</dbReference>
<evidence type="ECO:0000256" key="8">
    <source>
        <dbReference type="ARBA" id="ARBA00023125"/>
    </source>
</evidence>
<comment type="subunit">
    <text evidence="11">Heterotrimer of RecB, RecC and RecD. All subunits contribute to DNA-binding.</text>
</comment>
<accession>A0A160DUB6</accession>
<gene>
    <name evidence="11" type="primary">recD</name>
    <name evidence="13" type="ORF">I596_2027</name>
</gene>
<dbReference type="Proteomes" id="UP000076830">
    <property type="component" value="Chromosome"/>
</dbReference>
<dbReference type="KEGG" id="dko:I596_2027"/>
<proteinExistence type="inferred from homology"/>
<keyword evidence="1 11" id="KW-0540">Nuclease</keyword>
<evidence type="ECO:0000313" key="13">
    <source>
        <dbReference type="EMBL" id="ANB18047.1"/>
    </source>
</evidence>
<dbReference type="AlphaFoldDB" id="A0A160DUB6"/>
<comment type="similarity">
    <text evidence="11">Belongs to the RecD family.</text>
</comment>
<dbReference type="PANTHER" id="PTHR43788">
    <property type="entry name" value="DNA2/NAM7 HELICASE FAMILY MEMBER"/>
    <property type="match status" value="1"/>
</dbReference>
<feature type="binding site" evidence="11">
    <location>
        <begin position="156"/>
        <end position="163"/>
    </location>
    <ligand>
        <name>ATP</name>
        <dbReference type="ChEBI" id="CHEBI:30616"/>
    </ligand>
</feature>
<dbReference type="STRING" id="1300342.I596_2027"/>
<sequence>MTSAPVAPRAIDTALARWVLERTGSALLARAALEASAAEGQGHACARLDEPPHGEPFSAADLAALRGQPWVGDGSAEQPTAFVLDATRFYAWRSWRHEAVLAEALRRRIERRRPHPAFDRTGDLAALFAGDDPQATALQREAAAGVVGSRLFVLTGGPGTGKTTTVVRILLMLLREAAVAGTRPTVALAAPTGKAARRLAQAIAQGKQGLAGSLPPGSGLAALLDAIPHERSQTLHRLLGYRPDANAFVHGPADPLAADIVVVDEASMIDLALMRQLVDALRPGAVLILLGDPGQLASVDAGSVLADIVASAPALAGHVVELTHVWRAGDALQRGIDAVRAGDATWLDAAGGTTGGDGLAWRACPDARALGAAVEGWIARHAAAFDVLFAPDVAPGPALAALREAQILCALREGPFGVHGVNLQVARGLARRHGFDPQRPWHRGRPVIVTRNDYASGLFNGDVGVVLDGPDGPRVWFEVGDRDGATALRSFAPHMLPVHESAWAITIHRSQGSEYTDVAVVLPPAADHPVLTRELVYTGVSRARRSAEVWATADSLHAALARPVRRHGGLRERLVAP</sequence>
<keyword evidence="7 11" id="KW-0067">ATP-binding</keyword>
<dbReference type="Gene3D" id="3.40.50.300">
    <property type="entry name" value="P-loop containing nucleotide triphosphate hydrolases"/>
    <property type="match status" value="3"/>
</dbReference>
<dbReference type="GO" id="GO:0008854">
    <property type="term" value="F:exodeoxyribonuclease V activity"/>
    <property type="evidence" value="ECO:0007669"/>
    <property type="project" value="InterPro"/>
</dbReference>
<keyword evidence="2 11" id="KW-0547">Nucleotide-binding</keyword>
<dbReference type="GO" id="GO:0016887">
    <property type="term" value="F:ATP hydrolysis activity"/>
    <property type="evidence" value="ECO:0007669"/>
    <property type="project" value="RHEA"/>
</dbReference>
<dbReference type="CDD" id="cd17933">
    <property type="entry name" value="DEXSc_RecD-like"/>
    <property type="match status" value="1"/>
</dbReference>
<dbReference type="NCBIfam" id="TIGR01447">
    <property type="entry name" value="recD"/>
    <property type="match status" value="1"/>
</dbReference>
<dbReference type="CDD" id="cd18809">
    <property type="entry name" value="SF1_C_RecD"/>
    <property type="match status" value="1"/>
</dbReference>
<comment type="catalytic activity">
    <reaction evidence="11">
        <text>ATP + H2O = ADP + phosphate + H(+)</text>
        <dbReference type="Rhea" id="RHEA:13065"/>
        <dbReference type="ChEBI" id="CHEBI:15377"/>
        <dbReference type="ChEBI" id="CHEBI:15378"/>
        <dbReference type="ChEBI" id="CHEBI:30616"/>
        <dbReference type="ChEBI" id="CHEBI:43474"/>
        <dbReference type="ChEBI" id="CHEBI:456216"/>
        <dbReference type="EC" id="5.6.2.3"/>
    </reaction>
</comment>
<keyword evidence="5 11" id="KW-0347">Helicase</keyword>
<dbReference type="GO" id="GO:0017116">
    <property type="term" value="F:single-stranded DNA helicase activity"/>
    <property type="evidence" value="ECO:0007669"/>
    <property type="project" value="TreeGrafter"/>
</dbReference>
<evidence type="ECO:0000256" key="2">
    <source>
        <dbReference type="ARBA" id="ARBA00022741"/>
    </source>
</evidence>
<dbReference type="HAMAP" id="MF_01487">
    <property type="entry name" value="RecD"/>
    <property type="match status" value="1"/>
</dbReference>
<comment type="function">
    <text evidence="11">A helicase/nuclease that prepares dsDNA breaks (DSB) for recombinational DNA repair. Binds to DSBs and unwinds DNA via a highly rapid and processive ATP-dependent bidirectional helicase activity. Unwinds dsDNA until it encounters a Chi (crossover hotspot instigator) sequence from the 3' direction. Cuts ssDNA a few nucleotides 3' to the Chi site. The properties and activities of the enzyme are changed at Chi. The Chi-altered holoenzyme produces a long 3'-ssDNA overhang and facilitates RecA-binding to the ssDNA for homologous DNA recombination and repair. Holoenzyme degrades any linearized DNA that is unable to undergo homologous recombination. In the holoenzyme this subunit has ssDNA-dependent ATPase and 5'-3' helicase activity. When added to pre-assembled RecBC greatly stimulates nuclease activity and augments holoenzyme processivity. Negatively regulates the RecA-loading ability of RecBCD.</text>
</comment>
<dbReference type="GO" id="GO:0009338">
    <property type="term" value="C:exodeoxyribonuclease V complex"/>
    <property type="evidence" value="ECO:0007669"/>
    <property type="project" value="InterPro"/>
</dbReference>
<dbReference type="PATRIC" id="fig|1300342.3.peg.1980"/>
<dbReference type="Pfam" id="PF13245">
    <property type="entry name" value="AAA_19"/>
    <property type="match status" value="1"/>
</dbReference>
<dbReference type="GO" id="GO:0043139">
    <property type="term" value="F:5'-3' DNA helicase activity"/>
    <property type="evidence" value="ECO:0007669"/>
    <property type="project" value="UniProtKB-UniRule"/>
</dbReference>
<name>A0A160DUB6_9GAMM</name>
<dbReference type="Pfam" id="PF13538">
    <property type="entry name" value="UvrD_C_2"/>
    <property type="match status" value="1"/>
</dbReference>
<dbReference type="InterPro" id="IPR006344">
    <property type="entry name" value="RecD"/>
</dbReference>
<dbReference type="InterPro" id="IPR050534">
    <property type="entry name" value="Coronavir_polyprotein_1ab"/>
</dbReference>
<evidence type="ECO:0000256" key="11">
    <source>
        <dbReference type="HAMAP-Rule" id="MF_01487"/>
    </source>
</evidence>
<dbReference type="InterPro" id="IPR041851">
    <property type="entry name" value="RecD_N_sf"/>
</dbReference>